<organism evidence="1 2">
    <name type="scientific">Stenotrophomonas rhizophila</name>
    <dbReference type="NCBI Taxonomy" id="216778"/>
    <lineage>
        <taxon>Bacteria</taxon>
        <taxon>Pseudomonadati</taxon>
        <taxon>Pseudomonadota</taxon>
        <taxon>Gammaproteobacteria</taxon>
        <taxon>Lysobacterales</taxon>
        <taxon>Lysobacteraceae</taxon>
        <taxon>Stenotrophomonas</taxon>
    </lineage>
</organism>
<evidence type="ECO:0000313" key="2">
    <source>
        <dbReference type="Proteomes" id="UP000274786"/>
    </source>
</evidence>
<dbReference type="RefSeq" id="WP_121041950.1">
    <property type="nucleotide sequence ID" value="NZ_RCDC01000005.1"/>
</dbReference>
<gene>
    <name evidence="1" type="ORF">BCL79_2714</name>
</gene>
<evidence type="ECO:0000313" key="1">
    <source>
        <dbReference type="EMBL" id="RLK53408.1"/>
    </source>
</evidence>
<dbReference type="EMBL" id="RCDC01000005">
    <property type="protein sequence ID" value="RLK53408.1"/>
    <property type="molecule type" value="Genomic_DNA"/>
</dbReference>
<comment type="caution">
    <text evidence="1">The sequence shown here is derived from an EMBL/GenBank/DDBJ whole genome shotgun (WGS) entry which is preliminary data.</text>
</comment>
<dbReference type="AlphaFoldDB" id="A0A498CPH1"/>
<dbReference type="OrthoDB" id="6008106at2"/>
<accession>A0A498CPH1</accession>
<protein>
    <submittedName>
        <fullName evidence="1">Uncharacterized protein</fullName>
    </submittedName>
</protein>
<reference evidence="1 2" key="1">
    <citation type="submission" date="2018-10" db="EMBL/GenBank/DDBJ databases">
        <title>Comparative analysis of microorganisms from saline springs in Andes Mountain Range, Colombia.</title>
        <authorList>
            <person name="Rubin E."/>
        </authorList>
    </citation>
    <scope>NUCLEOTIDE SEQUENCE [LARGE SCALE GENOMIC DNA]</scope>
    <source>
        <strain evidence="1 2">USBA GBX 843</strain>
    </source>
</reference>
<name>A0A498CPH1_9GAMM</name>
<dbReference type="Proteomes" id="UP000274786">
    <property type="component" value="Unassembled WGS sequence"/>
</dbReference>
<proteinExistence type="predicted"/>
<sequence length="86" mass="9776">MSRHPAVRRSPTKNTGFSWGRFPMGPSGIVVYRLFRRDHAGALHFLGLNFYRHDTRRDMAIALRAACHRLRDQVDGIDLQAMGVLG</sequence>